<feature type="chain" id="PRO_5046598856" evidence="3">
    <location>
        <begin position="20"/>
        <end position="355"/>
    </location>
</feature>
<dbReference type="EMBL" id="JBAWKC010000001">
    <property type="protein sequence ID" value="MFH6767720.1"/>
    <property type="molecule type" value="Genomic_DNA"/>
</dbReference>
<dbReference type="SUPFAM" id="SSF51004">
    <property type="entry name" value="C-terminal (heme d1) domain of cytochrome cd1-nitrite reductase"/>
    <property type="match status" value="1"/>
</dbReference>
<name>A0ABW7MM50_9FLAO</name>
<organism evidence="4 5">
    <name type="scientific">Gaetbulibacter aquiaggeris</name>
    <dbReference type="NCBI Taxonomy" id="1735373"/>
    <lineage>
        <taxon>Bacteria</taxon>
        <taxon>Pseudomonadati</taxon>
        <taxon>Bacteroidota</taxon>
        <taxon>Flavobacteriia</taxon>
        <taxon>Flavobacteriales</taxon>
        <taxon>Flavobacteriaceae</taxon>
        <taxon>Gaetbulibacter</taxon>
    </lineage>
</organism>
<evidence type="ECO:0000313" key="5">
    <source>
        <dbReference type="Proteomes" id="UP001610104"/>
    </source>
</evidence>
<evidence type="ECO:0000313" key="4">
    <source>
        <dbReference type="EMBL" id="MFH6767720.1"/>
    </source>
</evidence>
<dbReference type="InterPro" id="IPR011048">
    <property type="entry name" value="Haem_d1_sf"/>
</dbReference>
<proteinExistence type="inferred from homology"/>
<dbReference type="GO" id="GO:0016787">
    <property type="term" value="F:hydrolase activity"/>
    <property type="evidence" value="ECO:0007669"/>
    <property type="project" value="UniProtKB-KW"/>
</dbReference>
<comment type="similarity">
    <text evidence="1">Belongs to the cycloisomerase 2 family.</text>
</comment>
<evidence type="ECO:0000256" key="1">
    <source>
        <dbReference type="ARBA" id="ARBA00005564"/>
    </source>
</evidence>
<sequence length="355" mass="39039">MNFKLFFLCLMVSLIDCNAQSIPLYTGTYTDGDSQGIYQATFNTETGKLGHFKLAAKTQNPSYIAYSPNKKFIYAVGEGGEGTVSSFKVKENGTLEFLNTVSSNGGAPCHISINPAGDKAVVSNYVGGNVSLYEIKDDGTLNPAYQVFEYNTTKKTSHAHSAQFFKSNLFVSDLGMDALYIYILNNDGKTYDLVSSSSVSIQEKAGPRHFVITKDGNFIYNINEYASTITASKKEINGFLLIDHYSTLAKDYKGANSCADIHLSKNENYLYGSNRGENTIVVFKRNTLDGTLTQIQNIDVEGEWPRNFTIDPSGKFLLVANQKSNNISVFKINSENGTLSYLSSVKTPSPVCLMF</sequence>
<keyword evidence="5" id="KW-1185">Reference proteome</keyword>
<reference evidence="4 5" key="1">
    <citation type="submission" date="2024-02" db="EMBL/GenBank/DDBJ databases">
        <title>A Gaetbulibacter species isolated from tidal flats and genomic insights of their niches.</title>
        <authorList>
            <person name="Ye Y."/>
        </authorList>
    </citation>
    <scope>NUCLEOTIDE SEQUENCE [LARGE SCALE GENOMIC DNA]</scope>
    <source>
        <strain evidence="4 5">KEM-8</strain>
    </source>
</reference>
<evidence type="ECO:0000256" key="2">
    <source>
        <dbReference type="ARBA" id="ARBA00022526"/>
    </source>
</evidence>
<feature type="signal peptide" evidence="3">
    <location>
        <begin position="1"/>
        <end position="19"/>
    </location>
</feature>
<gene>
    <name evidence="4" type="ORF">V8G56_03140</name>
</gene>
<comment type="caution">
    <text evidence="4">The sequence shown here is derived from an EMBL/GenBank/DDBJ whole genome shotgun (WGS) entry which is preliminary data.</text>
</comment>
<evidence type="ECO:0000256" key="3">
    <source>
        <dbReference type="SAM" id="SignalP"/>
    </source>
</evidence>
<dbReference type="InterPro" id="IPR019405">
    <property type="entry name" value="Lactonase_7-beta_prop"/>
</dbReference>
<keyword evidence="3" id="KW-0732">Signal</keyword>
<dbReference type="InterPro" id="IPR050282">
    <property type="entry name" value="Cycloisomerase_2"/>
</dbReference>
<accession>A0ABW7MM50</accession>
<dbReference type="Proteomes" id="UP001610104">
    <property type="component" value="Unassembled WGS sequence"/>
</dbReference>
<dbReference type="EC" id="3.1.1.-" evidence="4"/>
<keyword evidence="2" id="KW-0313">Glucose metabolism</keyword>
<keyword evidence="4" id="KW-0378">Hydrolase</keyword>
<dbReference type="RefSeq" id="WP_395437004.1">
    <property type="nucleotide sequence ID" value="NZ_JBAWKC010000001.1"/>
</dbReference>
<dbReference type="PANTHER" id="PTHR30344">
    <property type="entry name" value="6-PHOSPHOGLUCONOLACTONASE-RELATED"/>
    <property type="match status" value="1"/>
</dbReference>
<keyword evidence="2" id="KW-0119">Carbohydrate metabolism</keyword>
<dbReference type="InterPro" id="IPR015943">
    <property type="entry name" value="WD40/YVTN_repeat-like_dom_sf"/>
</dbReference>
<protein>
    <submittedName>
        <fullName evidence="4">Lactonase family protein</fullName>
        <ecNumber evidence="4">3.1.1.-</ecNumber>
    </submittedName>
</protein>
<dbReference type="Pfam" id="PF10282">
    <property type="entry name" value="Lactonase"/>
    <property type="match status" value="1"/>
</dbReference>
<dbReference type="Gene3D" id="2.130.10.10">
    <property type="entry name" value="YVTN repeat-like/Quinoprotein amine dehydrogenase"/>
    <property type="match status" value="1"/>
</dbReference>
<dbReference type="PANTHER" id="PTHR30344:SF1">
    <property type="entry name" value="6-PHOSPHOGLUCONOLACTONASE"/>
    <property type="match status" value="1"/>
</dbReference>